<keyword evidence="3" id="KW-1185">Reference proteome</keyword>
<feature type="region of interest" description="Disordered" evidence="1">
    <location>
        <begin position="107"/>
        <end position="130"/>
    </location>
</feature>
<sequence length="130" mass="14077">MYATPRMLAAAVTMGSLTIRIWSFDGHRPMGYVNPPGRSTKAAGGTTNNRPHIASLLLSSRGLRNGPDHWSRGGIGRTRPVSVGERMGGHFPPRFCLFGDARDKKEARISSPRSGAFWTLSRGAEGERVG</sequence>
<gene>
    <name evidence="2" type="ORF">B0J13DRAFT_645239</name>
</gene>
<feature type="region of interest" description="Disordered" evidence="1">
    <location>
        <begin position="64"/>
        <end position="86"/>
    </location>
</feature>
<protein>
    <submittedName>
        <fullName evidence="2">Uncharacterized protein</fullName>
    </submittedName>
</protein>
<proteinExistence type="predicted"/>
<evidence type="ECO:0000256" key="1">
    <source>
        <dbReference type="SAM" id="MobiDB-lite"/>
    </source>
</evidence>
<reference evidence="2" key="1">
    <citation type="journal article" date="2021" name="Nat. Commun.">
        <title>Genetic determinants of endophytism in the Arabidopsis root mycobiome.</title>
        <authorList>
            <person name="Mesny F."/>
            <person name="Miyauchi S."/>
            <person name="Thiergart T."/>
            <person name="Pickel B."/>
            <person name="Atanasova L."/>
            <person name="Karlsson M."/>
            <person name="Huettel B."/>
            <person name="Barry K.W."/>
            <person name="Haridas S."/>
            <person name="Chen C."/>
            <person name="Bauer D."/>
            <person name="Andreopoulos W."/>
            <person name="Pangilinan J."/>
            <person name="LaButti K."/>
            <person name="Riley R."/>
            <person name="Lipzen A."/>
            <person name="Clum A."/>
            <person name="Drula E."/>
            <person name="Henrissat B."/>
            <person name="Kohler A."/>
            <person name="Grigoriev I.V."/>
            <person name="Martin F.M."/>
            <person name="Hacquard S."/>
        </authorList>
    </citation>
    <scope>NUCLEOTIDE SEQUENCE</scope>
    <source>
        <strain evidence="2">MPI-CAGE-AT-0021</strain>
    </source>
</reference>
<organism evidence="2 3">
    <name type="scientific">Dactylonectria estremocensis</name>
    <dbReference type="NCBI Taxonomy" id="1079267"/>
    <lineage>
        <taxon>Eukaryota</taxon>
        <taxon>Fungi</taxon>
        <taxon>Dikarya</taxon>
        <taxon>Ascomycota</taxon>
        <taxon>Pezizomycotina</taxon>
        <taxon>Sordariomycetes</taxon>
        <taxon>Hypocreomycetidae</taxon>
        <taxon>Hypocreales</taxon>
        <taxon>Nectriaceae</taxon>
        <taxon>Dactylonectria</taxon>
    </lineage>
</organism>
<dbReference type="Proteomes" id="UP000717696">
    <property type="component" value="Unassembled WGS sequence"/>
</dbReference>
<evidence type="ECO:0000313" key="3">
    <source>
        <dbReference type="Proteomes" id="UP000717696"/>
    </source>
</evidence>
<dbReference type="AlphaFoldDB" id="A0A9P9E2A6"/>
<name>A0A9P9E2A6_9HYPO</name>
<evidence type="ECO:0000313" key="2">
    <source>
        <dbReference type="EMBL" id="KAH7129359.1"/>
    </source>
</evidence>
<accession>A0A9P9E2A6</accession>
<dbReference type="OrthoDB" id="10507151at2759"/>
<dbReference type="EMBL" id="JAGMUU010000021">
    <property type="protein sequence ID" value="KAH7129359.1"/>
    <property type="molecule type" value="Genomic_DNA"/>
</dbReference>
<comment type="caution">
    <text evidence="2">The sequence shown here is derived from an EMBL/GenBank/DDBJ whole genome shotgun (WGS) entry which is preliminary data.</text>
</comment>